<dbReference type="Gene3D" id="3.30.1490.20">
    <property type="entry name" value="ATP-grasp fold, A domain"/>
    <property type="match status" value="1"/>
</dbReference>
<evidence type="ECO:0000256" key="8">
    <source>
        <dbReference type="ARBA" id="ARBA00022723"/>
    </source>
</evidence>
<dbReference type="InterPro" id="IPR006319">
    <property type="entry name" value="PEP_synth"/>
</dbReference>
<comment type="catalytic activity">
    <reaction evidence="14 15">
        <text>pyruvate + ATP + H2O = phosphoenolpyruvate + AMP + phosphate + 2 H(+)</text>
        <dbReference type="Rhea" id="RHEA:11364"/>
        <dbReference type="ChEBI" id="CHEBI:15361"/>
        <dbReference type="ChEBI" id="CHEBI:15377"/>
        <dbReference type="ChEBI" id="CHEBI:15378"/>
        <dbReference type="ChEBI" id="CHEBI:30616"/>
        <dbReference type="ChEBI" id="CHEBI:43474"/>
        <dbReference type="ChEBI" id="CHEBI:58702"/>
        <dbReference type="ChEBI" id="CHEBI:456215"/>
        <dbReference type="EC" id="2.7.9.2"/>
    </reaction>
</comment>
<evidence type="ECO:0000256" key="14">
    <source>
        <dbReference type="ARBA" id="ARBA00047700"/>
    </source>
</evidence>
<dbReference type="Gene3D" id="3.30.470.20">
    <property type="entry name" value="ATP-grasp fold, B domain"/>
    <property type="match status" value="1"/>
</dbReference>
<dbReference type="Gene3D" id="3.50.30.10">
    <property type="entry name" value="Phosphohistidine domain"/>
    <property type="match status" value="1"/>
</dbReference>
<dbReference type="InterPro" id="IPR036637">
    <property type="entry name" value="Phosphohistidine_dom_sf"/>
</dbReference>
<evidence type="ECO:0000256" key="15">
    <source>
        <dbReference type="PIRNR" id="PIRNR000854"/>
    </source>
</evidence>
<dbReference type="UniPathway" id="UPA00138"/>
<dbReference type="InterPro" id="IPR000121">
    <property type="entry name" value="PEP_util_C"/>
</dbReference>
<dbReference type="EMBL" id="CP012677">
    <property type="protein sequence ID" value="ALE91975.1"/>
    <property type="molecule type" value="Genomic_DNA"/>
</dbReference>
<comment type="function">
    <text evidence="2 15">Catalyzes the phosphorylation of pyruvate to phosphoenolpyruvate.</text>
</comment>
<dbReference type="InterPro" id="IPR015813">
    <property type="entry name" value="Pyrv/PenolPyrv_kinase-like_dom"/>
</dbReference>
<dbReference type="Gene3D" id="3.20.20.60">
    <property type="entry name" value="Phosphoenolpyruvate-binding domains"/>
    <property type="match status" value="1"/>
</dbReference>
<evidence type="ECO:0000313" key="19">
    <source>
        <dbReference type="EMBL" id="ALE91975.1"/>
    </source>
</evidence>
<evidence type="ECO:0000259" key="16">
    <source>
        <dbReference type="Pfam" id="PF00391"/>
    </source>
</evidence>
<comment type="similarity">
    <text evidence="4 15">Belongs to the PEP-utilizing enzyme family.</text>
</comment>
<evidence type="ECO:0000256" key="11">
    <source>
        <dbReference type="ARBA" id="ARBA00022840"/>
    </source>
</evidence>
<dbReference type="Pfam" id="PF00391">
    <property type="entry name" value="PEP-utilizers"/>
    <property type="match status" value="1"/>
</dbReference>
<dbReference type="InterPro" id="IPR008279">
    <property type="entry name" value="PEP-util_enz_mobile_dom"/>
</dbReference>
<evidence type="ECO:0000256" key="10">
    <source>
        <dbReference type="ARBA" id="ARBA00022777"/>
    </source>
</evidence>
<comment type="cofactor">
    <cofactor evidence="1 15">
        <name>Mg(2+)</name>
        <dbReference type="ChEBI" id="CHEBI:18420"/>
    </cofactor>
</comment>
<evidence type="ECO:0000256" key="3">
    <source>
        <dbReference type="ARBA" id="ARBA00004742"/>
    </source>
</evidence>
<dbReference type="NCBIfam" id="TIGR01418">
    <property type="entry name" value="PEP_synth"/>
    <property type="match status" value="1"/>
</dbReference>
<dbReference type="GO" id="GO:0005524">
    <property type="term" value="F:ATP binding"/>
    <property type="evidence" value="ECO:0007669"/>
    <property type="project" value="UniProtKB-KW"/>
</dbReference>
<dbReference type="GO" id="GO:0046872">
    <property type="term" value="F:metal ion binding"/>
    <property type="evidence" value="ECO:0007669"/>
    <property type="project" value="UniProtKB-KW"/>
</dbReference>
<dbReference type="InterPro" id="IPR023151">
    <property type="entry name" value="PEP_util_CS"/>
</dbReference>
<accession>A0A0M3UFV2</accession>
<dbReference type="FunFam" id="3.30.1490.20:FF:000010">
    <property type="entry name" value="Phosphoenolpyruvate synthase"/>
    <property type="match status" value="1"/>
</dbReference>
<keyword evidence="7 15" id="KW-0808">Transferase</keyword>
<dbReference type="KEGG" id="aaq:AOC05_05900"/>
<evidence type="ECO:0000256" key="5">
    <source>
        <dbReference type="ARBA" id="ARBA00011996"/>
    </source>
</evidence>
<feature type="domain" description="PEP-utilising enzyme mobile" evidence="16">
    <location>
        <begin position="389"/>
        <end position="458"/>
    </location>
</feature>
<dbReference type="Proteomes" id="UP000062833">
    <property type="component" value="Chromosome"/>
</dbReference>
<evidence type="ECO:0000256" key="13">
    <source>
        <dbReference type="ARBA" id="ARBA00033470"/>
    </source>
</evidence>
<dbReference type="FunFam" id="3.30.470.20:FF:000017">
    <property type="entry name" value="Phosphoenolpyruvate synthase"/>
    <property type="match status" value="1"/>
</dbReference>
<dbReference type="PANTHER" id="PTHR43030">
    <property type="entry name" value="PHOSPHOENOLPYRUVATE SYNTHASE"/>
    <property type="match status" value="1"/>
</dbReference>
<dbReference type="PROSITE" id="PS00370">
    <property type="entry name" value="PEP_ENZYMES_PHOS_SITE"/>
    <property type="match status" value="1"/>
</dbReference>
<evidence type="ECO:0000256" key="12">
    <source>
        <dbReference type="ARBA" id="ARBA00022842"/>
    </source>
</evidence>
<dbReference type="PATRIC" id="fig|656366.3.peg.1259"/>
<evidence type="ECO:0000256" key="9">
    <source>
        <dbReference type="ARBA" id="ARBA00022741"/>
    </source>
</evidence>
<evidence type="ECO:0000256" key="4">
    <source>
        <dbReference type="ARBA" id="ARBA00007837"/>
    </source>
</evidence>
<dbReference type="InterPro" id="IPR002192">
    <property type="entry name" value="PPDK_AMP/ATP-bd"/>
</dbReference>
<keyword evidence="20" id="KW-1185">Reference proteome</keyword>
<dbReference type="AlphaFoldDB" id="A0A0M3UFV2"/>
<dbReference type="PANTHER" id="PTHR43030:SF1">
    <property type="entry name" value="PHOSPHOENOLPYRUVATE SYNTHASE"/>
    <property type="match status" value="1"/>
</dbReference>
<dbReference type="Pfam" id="PF01326">
    <property type="entry name" value="PPDK_N"/>
    <property type="match status" value="1"/>
</dbReference>
<protein>
    <recommendedName>
        <fullName evidence="6 15">Phosphoenolpyruvate synthase</fullName>
        <shortName evidence="15">PEP synthase</shortName>
        <ecNumber evidence="5 15">2.7.9.2</ecNumber>
    </recommendedName>
    <alternativeName>
        <fullName evidence="13 15">Pyruvate, water dikinase</fullName>
    </alternativeName>
</protein>
<dbReference type="GO" id="GO:0006094">
    <property type="term" value="P:gluconeogenesis"/>
    <property type="evidence" value="ECO:0007669"/>
    <property type="project" value="UniProtKB-UniPathway"/>
</dbReference>
<name>A0A0M3UFV2_9MICC</name>
<dbReference type="SUPFAM" id="SSF52009">
    <property type="entry name" value="Phosphohistidine domain"/>
    <property type="match status" value="1"/>
</dbReference>
<evidence type="ECO:0000259" key="18">
    <source>
        <dbReference type="Pfam" id="PF02896"/>
    </source>
</evidence>
<dbReference type="InterPro" id="IPR013815">
    <property type="entry name" value="ATP_grasp_subdomain_1"/>
</dbReference>
<evidence type="ECO:0000256" key="7">
    <source>
        <dbReference type="ARBA" id="ARBA00022679"/>
    </source>
</evidence>
<dbReference type="OrthoDB" id="9765468at2"/>
<dbReference type="NCBIfam" id="NF005057">
    <property type="entry name" value="PRK06464.1"/>
    <property type="match status" value="1"/>
</dbReference>
<keyword evidence="19" id="KW-0670">Pyruvate</keyword>
<keyword evidence="12 15" id="KW-0460">Magnesium</keyword>
<keyword evidence="9 15" id="KW-0547">Nucleotide-binding</keyword>
<keyword evidence="10 15" id="KW-0418">Kinase</keyword>
<dbReference type="PROSITE" id="PS00742">
    <property type="entry name" value="PEP_ENZYMES_2"/>
    <property type="match status" value="1"/>
</dbReference>
<dbReference type="GO" id="GO:0008986">
    <property type="term" value="F:pyruvate, water dikinase activity"/>
    <property type="evidence" value="ECO:0007669"/>
    <property type="project" value="UniProtKB-EC"/>
</dbReference>
<evidence type="ECO:0000256" key="2">
    <source>
        <dbReference type="ARBA" id="ARBA00002988"/>
    </source>
</evidence>
<dbReference type="SUPFAM" id="SSF56059">
    <property type="entry name" value="Glutathione synthetase ATP-binding domain-like"/>
    <property type="match status" value="1"/>
</dbReference>
<evidence type="ECO:0000256" key="6">
    <source>
        <dbReference type="ARBA" id="ARBA00021623"/>
    </source>
</evidence>
<evidence type="ECO:0000256" key="1">
    <source>
        <dbReference type="ARBA" id="ARBA00001946"/>
    </source>
</evidence>
<keyword evidence="11 15" id="KW-0067">ATP-binding</keyword>
<feature type="domain" description="Pyruvate phosphate dikinase AMP/ATP-binding" evidence="17">
    <location>
        <begin position="21"/>
        <end position="348"/>
    </location>
</feature>
<dbReference type="SUPFAM" id="SSF51621">
    <property type="entry name" value="Phosphoenolpyruvate/pyruvate domain"/>
    <property type="match status" value="1"/>
</dbReference>
<dbReference type="InterPro" id="IPR018274">
    <property type="entry name" value="PEP_util_AS"/>
</dbReference>
<reference evidence="20" key="1">
    <citation type="submission" date="2015-09" db="EMBL/GenBank/DDBJ databases">
        <title>Complete genome of Arthrobacter alpinus strain R3.8.</title>
        <authorList>
            <person name="See-Too W.S."/>
            <person name="Chan K.G."/>
        </authorList>
    </citation>
    <scope>NUCLEOTIDE SEQUENCE [LARGE SCALE GENOMIC DNA]</scope>
    <source>
        <strain evidence="20">R3.8</strain>
    </source>
</reference>
<comment type="pathway">
    <text evidence="3 15">Carbohydrate biosynthesis; gluconeogenesis.</text>
</comment>
<sequence length="808" mass="86574">MITVNNENVLWLEDVGIKDVAHVGGKNASLGEMLHSLSAEGVSVPGGFALTASAYREFIVANDMAPKLERILATKDGSDTHWRAIGTKIRELILTGVFPAEISQQIRSFYRELGVRTGQQDPAVAVRSSATAEDLPDASFAGQQETFLNVRGEQQLVDACLRCYASLFTDRAISYREIMNYGQLEVALSVGVQLMVRSDVGAAGVMFSIDTETGFPRAAVISANWGLGETVVLGMVNPDKYGVFKPLLANAAFSPVIEKTLGSKARKLTYSADGGAGTLMVDTSEAERASFCLDDGEVLQLGRWAIQIENHYGRPMDMEWAKDGVSGELFIVQARPETVQARKSGTMMSTHRLTEEGRMLAEGAAVGDSIASGTACVIKSAADIGSFVDGSVLVAEQTDPDWVPVMKRARAIVTDKGGATSHAAIVSRELGITAVVGTTNATSVIADGAAITVSCAAGDTGHVYEGLLAHAQDDVDLGEMPATRTDVMLNMASPSEAFKWWRLPAKGIGLARMEFVINDMVQVHPMALAHPERVSDPGDQARIKELTRGFDDPEDYFVHTLARGLAKLAAPFYPAPAVVRFSDFKTNEYAHLVGGSAFEEQESNPMIGFRGSSRYYDPRYRDGFDLECRAITRLRNHCGFRNAIVMVPFCRTLREADRVLAVMAENGLVRGKDGLKVYMMCEIPANVVLAQKFAAKFDGFSIGSNDLTQLVLGVDRDAAALAPLFDERDEAVLAMISAAVAGAHAGGIHIGICGQGPSNHPDFAQFLVREGIDSISLNPDSFLRTVPVIAAAEAAANITAGTVPSGHD</sequence>
<dbReference type="Pfam" id="PF02896">
    <property type="entry name" value="PEP-utilizers_C"/>
    <property type="match status" value="1"/>
</dbReference>
<dbReference type="PIRSF" id="PIRSF000854">
    <property type="entry name" value="PEP_synthase"/>
    <property type="match status" value="1"/>
</dbReference>
<proteinExistence type="inferred from homology"/>
<evidence type="ECO:0000259" key="17">
    <source>
        <dbReference type="Pfam" id="PF01326"/>
    </source>
</evidence>
<evidence type="ECO:0000313" key="20">
    <source>
        <dbReference type="Proteomes" id="UP000062833"/>
    </source>
</evidence>
<dbReference type="EC" id="2.7.9.2" evidence="5 15"/>
<dbReference type="InterPro" id="IPR040442">
    <property type="entry name" value="Pyrv_kinase-like_dom_sf"/>
</dbReference>
<dbReference type="RefSeq" id="WP_062006438.1">
    <property type="nucleotide sequence ID" value="NZ_CP012677.1"/>
</dbReference>
<feature type="domain" description="PEP-utilising enzyme C-terminal" evidence="18">
    <location>
        <begin position="482"/>
        <end position="789"/>
    </location>
</feature>
<keyword evidence="8 15" id="KW-0479">Metal-binding</keyword>
<organism evidence="19 20">
    <name type="scientific">Arthrobacter alpinus</name>
    <dbReference type="NCBI Taxonomy" id="656366"/>
    <lineage>
        <taxon>Bacteria</taxon>
        <taxon>Bacillati</taxon>
        <taxon>Actinomycetota</taxon>
        <taxon>Actinomycetes</taxon>
        <taxon>Micrococcales</taxon>
        <taxon>Micrococcaceae</taxon>
        <taxon>Arthrobacter</taxon>
    </lineage>
</organism>
<gene>
    <name evidence="19" type="ORF">AOC05_05900</name>
</gene>